<dbReference type="InterPro" id="IPR021109">
    <property type="entry name" value="Peptidase_aspartic_dom_sf"/>
</dbReference>
<feature type="region of interest" description="Disordered" evidence="2">
    <location>
        <begin position="86"/>
        <end position="111"/>
    </location>
</feature>
<dbReference type="PANTHER" id="PTHR47966:SF51">
    <property type="entry name" value="BETA-SITE APP-CLEAVING ENZYME, ISOFORM A-RELATED"/>
    <property type="match status" value="1"/>
</dbReference>
<dbReference type="PANTHER" id="PTHR47966">
    <property type="entry name" value="BETA-SITE APP-CLEAVING ENZYME, ISOFORM A-RELATED"/>
    <property type="match status" value="1"/>
</dbReference>
<feature type="compositionally biased region" description="Polar residues" evidence="2">
    <location>
        <begin position="99"/>
        <end position="109"/>
    </location>
</feature>
<feature type="non-terminal residue" evidence="4">
    <location>
        <position position="193"/>
    </location>
</feature>
<evidence type="ECO:0000313" key="4">
    <source>
        <dbReference type="EMBL" id="KTB12192.1"/>
    </source>
</evidence>
<dbReference type="VEuPathDB" id="FungiDB:GWK60_E01595"/>
<proteinExistence type="inferred from homology"/>
<reference evidence="4 5" key="1">
    <citation type="submission" date="2015-10" db="EMBL/GenBank/DDBJ databases">
        <title>Draft genomes sequences of Candida glabrata isolates 1A, 1B, 2A, 2B, 3A and 3B.</title>
        <authorList>
            <person name="Haavelsrud O.E."/>
            <person name="Gaustad P."/>
        </authorList>
    </citation>
    <scope>NUCLEOTIDE SEQUENCE [LARGE SCALE GENOMIC DNA]</scope>
    <source>
        <strain evidence="4">910700640</strain>
    </source>
</reference>
<evidence type="ECO:0000256" key="2">
    <source>
        <dbReference type="SAM" id="MobiDB-lite"/>
    </source>
</evidence>
<dbReference type="EMBL" id="LLZZ01000023">
    <property type="protein sequence ID" value="KTB12192.1"/>
    <property type="molecule type" value="Genomic_DNA"/>
</dbReference>
<comment type="caution">
    <text evidence="4">The sequence shown here is derived from an EMBL/GenBank/DDBJ whole genome shotgun (WGS) entry which is preliminary data.</text>
</comment>
<dbReference type="PROSITE" id="PS51767">
    <property type="entry name" value="PEPTIDASE_A1"/>
    <property type="match status" value="1"/>
</dbReference>
<dbReference type="VEuPathDB" id="FungiDB:CAGL0E01793g"/>
<evidence type="ECO:0000259" key="3">
    <source>
        <dbReference type="PROSITE" id="PS51767"/>
    </source>
</evidence>
<dbReference type="GO" id="GO:0006508">
    <property type="term" value="P:proteolysis"/>
    <property type="evidence" value="ECO:0007669"/>
    <property type="project" value="InterPro"/>
</dbReference>
<organism evidence="4 5">
    <name type="scientific">Candida glabrata</name>
    <name type="common">Yeast</name>
    <name type="synonym">Torulopsis glabrata</name>
    <dbReference type="NCBI Taxonomy" id="5478"/>
    <lineage>
        <taxon>Eukaryota</taxon>
        <taxon>Fungi</taxon>
        <taxon>Dikarya</taxon>
        <taxon>Ascomycota</taxon>
        <taxon>Saccharomycotina</taxon>
        <taxon>Saccharomycetes</taxon>
        <taxon>Saccharomycetales</taxon>
        <taxon>Saccharomycetaceae</taxon>
        <taxon>Nakaseomyces</taxon>
    </lineage>
</organism>
<feature type="domain" description="Peptidase A1" evidence="3">
    <location>
        <begin position="49"/>
        <end position="193"/>
    </location>
</feature>
<dbReference type="SUPFAM" id="SSF50630">
    <property type="entry name" value="Acid proteases"/>
    <property type="match status" value="1"/>
</dbReference>
<accession>A0A0W0DK65</accession>
<name>A0A0W0DK65_CANGB</name>
<dbReference type="VEuPathDB" id="FungiDB:B1J91_E01793g"/>
<dbReference type="InterPro" id="IPR033121">
    <property type="entry name" value="PEPTIDASE_A1"/>
</dbReference>
<sequence>MKELLYFTLLVGAQAYLKLDFTRVPSASVLEKRADDLSPVPLRNDVDQYIVQLAVGTPPQMVSVQLDTGSADLWFSGADNPYCKTNKKKAPKSKDLQPVDNSGFPTNPDQIGKKARNLDCKKYGFFNMSSSSTFKNNDTDIFLYYEDLSFVRGTWGTDVVSLGGLNISGVNFAVAEISNSSSGVLGVSLPSEE</sequence>
<dbReference type="InterPro" id="IPR001461">
    <property type="entry name" value="Aspartic_peptidase_A1"/>
</dbReference>
<dbReference type="Gene3D" id="2.40.70.10">
    <property type="entry name" value="Acid Proteases"/>
    <property type="match status" value="1"/>
</dbReference>
<evidence type="ECO:0000313" key="5">
    <source>
        <dbReference type="Proteomes" id="UP000054886"/>
    </source>
</evidence>
<protein>
    <submittedName>
        <fullName evidence="4">Aspartic proteinase MKC7</fullName>
    </submittedName>
</protein>
<dbReference type="VEuPathDB" id="FungiDB:GVI51_E01573"/>
<dbReference type="GO" id="GO:0004190">
    <property type="term" value="F:aspartic-type endopeptidase activity"/>
    <property type="evidence" value="ECO:0007669"/>
    <property type="project" value="InterPro"/>
</dbReference>
<evidence type="ECO:0000256" key="1">
    <source>
        <dbReference type="ARBA" id="ARBA00007447"/>
    </source>
</evidence>
<gene>
    <name evidence="4" type="ORF">AO440_005875</name>
</gene>
<dbReference type="Pfam" id="PF00026">
    <property type="entry name" value="Asp"/>
    <property type="match status" value="1"/>
</dbReference>
<dbReference type="Proteomes" id="UP000054886">
    <property type="component" value="Unassembled WGS sequence"/>
</dbReference>
<dbReference type="AlphaFoldDB" id="A0A0W0DK65"/>
<comment type="similarity">
    <text evidence="1">Belongs to the peptidase A1 family.</text>
</comment>